<dbReference type="EMBL" id="JRES01001414">
    <property type="protein sequence ID" value="KNC23121.1"/>
    <property type="molecule type" value="Genomic_DNA"/>
</dbReference>
<gene>
    <name evidence="1" type="ORF">FF38_09103</name>
</gene>
<organism evidence="1 2">
    <name type="scientific">Lucilia cuprina</name>
    <name type="common">Green bottle fly</name>
    <name type="synonym">Australian sheep blowfly</name>
    <dbReference type="NCBI Taxonomy" id="7375"/>
    <lineage>
        <taxon>Eukaryota</taxon>
        <taxon>Metazoa</taxon>
        <taxon>Ecdysozoa</taxon>
        <taxon>Arthropoda</taxon>
        <taxon>Hexapoda</taxon>
        <taxon>Insecta</taxon>
        <taxon>Pterygota</taxon>
        <taxon>Neoptera</taxon>
        <taxon>Endopterygota</taxon>
        <taxon>Diptera</taxon>
        <taxon>Brachycera</taxon>
        <taxon>Muscomorpha</taxon>
        <taxon>Oestroidea</taxon>
        <taxon>Calliphoridae</taxon>
        <taxon>Luciliinae</taxon>
        <taxon>Lucilia</taxon>
    </lineage>
</organism>
<evidence type="ECO:0000313" key="2">
    <source>
        <dbReference type="Proteomes" id="UP000037069"/>
    </source>
</evidence>
<protein>
    <submittedName>
        <fullName evidence="1">Uncharacterized protein</fullName>
    </submittedName>
</protein>
<dbReference type="Proteomes" id="UP000037069">
    <property type="component" value="Unassembled WGS sequence"/>
</dbReference>
<keyword evidence="2" id="KW-1185">Reference proteome</keyword>
<reference evidence="1 2" key="1">
    <citation type="journal article" date="2015" name="Nat. Commun.">
        <title>Lucilia cuprina genome unlocks parasitic fly biology to underpin future interventions.</title>
        <authorList>
            <person name="Anstead C.A."/>
            <person name="Korhonen P.K."/>
            <person name="Young N.D."/>
            <person name="Hall R.S."/>
            <person name="Jex A.R."/>
            <person name="Murali S.C."/>
            <person name="Hughes D.S."/>
            <person name="Lee S.F."/>
            <person name="Perry T."/>
            <person name="Stroehlein A.J."/>
            <person name="Ansell B.R."/>
            <person name="Breugelmans B."/>
            <person name="Hofmann A."/>
            <person name="Qu J."/>
            <person name="Dugan S."/>
            <person name="Lee S.L."/>
            <person name="Chao H."/>
            <person name="Dinh H."/>
            <person name="Han Y."/>
            <person name="Doddapaneni H.V."/>
            <person name="Worley K.C."/>
            <person name="Muzny D.M."/>
            <person name="Ioannidis P."/>
            <person name="Waterhouse R.M."/>
            <person name="Zdobnov E.M."/>
            <person name="James P.J."/>
            <person name="Bagnall N.H."/>
            <person name="Kotze A.C."/>
            <person name="Gibbs R.A."/>
            <person name="Richards S."/>
            <person name="Batterham P."/>
            <person name="Gasser R.B."/>
        </authorList>
    </citation>
    <scope>NUCLEOTIDE SEQUENCE [LARGE SCALE GENOMIC DNA]</scope>
    <source>
        <strain evidence="1 2">LS</strain>
        <tissue evidence="1">Full body</tissue>
    </source>
</reference>
<proteinExistence type="predicted"/>
<sequence length="79" mass="9840">MFRNVKILQTELQQLQQQHYCDRNDQQRILYALLLEGYTISRSYPMRKPLKFWAITLWKFIYIYYKTDLIQKNCFKNLL</sequence>
<name>A0A0L0BSX2_LUCCU</name>
<comment type="caution">
    <text evidence="1">The sequence shown here is derived from an EMBL/GenBank/DDBJ whole genome shotgun (WGS) entry which is preliminary data.</text>
</comment>
<accession>A0A0L0BSX2</accession>
<dbReference type="AlphaFoldDB" id="A0A0L0BSX2"/>
<evidence type="ECO:0000313" key="1">
    <source>
        <dbReference type="EMBL" id="KNC23121.1"/>
    </source>
</evidence>